<gene>
    <name evidence="2" type="ORF">DPMN_030117</name>
</gene>
<keyword evidence="3" id="KW-1185">Reference proteome</keyword>
<accession>A0A9D4LYG2</accession>
<reference evidence="2" key="2">
    <citation type="submission" date="2020-11" db="EMBL/GenBank/DDBJ databases">
        <authorList>
            <person name="McCartney M.A."/>
            <person name="Auch B."/>
            <person name="Kono T."/>
            <person name="Mallez S."/>
            <person name="Becker A."/>
            <person name="Gohl D.M."/>
            <person name="Silverstein K.A.T."/>
            <person name="Koren S."/>
            <person name="Bechman K.B."/>
            <person name="Herman A."/>
            <person name="Abrahante J.E."/>
            <person name="Garbe J."/>
        </authorList>
    </citation>
    <scope>NUCLEOTIDE SEQUENCE</scope>
    <source>
        <strain evidence="2">Duluth1</strain>
        <tissue evidence="2">Whole animal</tissue>
    </source>
</reference>
<comment type="caution">
    <text evidence="2">The sequence shown here is derived from an EMBL/GenBank/DDBJ whole genome shotgun (WGS) entry which is preliminary data.</text>
</comment>
<name>A0A9D4LYG2_DREPO</name>
<evidence type="ECO:0000313" key="2">
    <source>
        <dbReference type="EMBL" id="KAH3866993.1"/>
    </source>
</evidence>
<sequence>MDARVDKMLGSGDDTARQQDTDWSSAEDVDDDGDNESNVSHHNNYDDVSNNGVLDGSDVSEESDGTTSKYSDDDEVKQP</sequence>
<evidence type="ECO:0000313" key="3">
    <source>
        <dbReference type="Proteomes" id="UP000828390"/>
    </source>
</evidence>
<protein>
    <submittedName>
        <fullName evidence="2">Uncharacterized protein</fullName>
    </submittedName>
</protein>
<proteinExistence type="predicted"/>
<feature type="compositionally biased region" description="Acidic residues" evidence="1">
    <location>
        <begin position="25"/>
        <end position="35"/>
    </location>
</feature>
<dbReference type="Proteomes" id="UP000828390">
    <property type="component" value="Unassembled WGS sequence"/>
</dbReference>
<evidence type="ECO:0000256" key="1">
    <source>
        <dbReference type="SAM" id="MobiDB-lite"/>
    </source>
</evidence>
<feature type="compositionally biased region" description="Polar residues" evidence="1">
    <location>
        <begin position="36"/>
        <end position="52"/>
    </location>
</feature>
<reference evidence="2" key="1">
    <citation type="journal article" date="2019" name="bioRxiv">
        <title>The Genome of the Zebra Mussel, Dreissena polymorpha: A Resource for Invasive Species Research.</title>
        <authorList>
            <person name="McCartney M.A."/>
            <person name="Auch B."/>
            <person name="Kono T."/>
            <person name="Mallez S."/>
            <person name="Zhang Y."/>
            <person name="Obille A."/>
            <person name="Becker A."/>
            <person name="Abrahante J.E."/>
            <person name="Garbe J."/>
            <person name="Badalamenti J.P."/>
            <person name="Herman A."/>
            <person name="Mangelson H."/>
            <person name="Liachko I."/>
            <person name="Sullivan S."/>
            <person name="Sone E.D."/>
            <person name="Koren S."/>
            <person name="Silverstein K.A.T."/>
            <person name="Beckman K.B."/>
            <person name="Gohl D.M."/>
        </authorList>
    </citation>
    <scope>NUCLEOTIDE SEQUENCE</scope>
    <source>
        <strain evidence="2">Duluth1</strain>
        <tissue evidence="2">Whole animal</tissue>
    </source>
</reference>
<feature type="region of interest" description="Disordered" evidence="1">
    <location>
        <begin position="1"/>
        <end position="79"/>
    </location>
</feature>
<organism evidence="2 3">
    <name type="scientific">Dreissena polymorpha</name>
    <name type="common">Zebra mussel</name>
    <name type="synonym">Mytilus polymorpha</name>
    <dbReference type="NCBI Taxonomy" id="45954"/>
    <lineage>
        <taxon>Eukaryota</taxon>
        <taxon>Metazoa</taxon>
        <taxon>Spiralia</taxon>
        <taxon>Lophotrochozoa</taxon>
        <taxon>Mollusca</taxon>
        <taxon>Bivalvia</taxon>
        <taxon>Autobranchia</taxon>
        <taxon>Heteroconchia</taxon>
        <taxon>Euheterodonta</taxon>
        <taxon>Imparidentia</taxon>
        <taxon>Neoheterodontei</taxon>
        <taxon>Myida</taxon>
        <taxon>Dreissenoidea</taxon>
        <taxon>Dreissenidae</taxon>
        <taxon>Dreissena</taxon>
    </lineage>
</organism>
<dbReference type="EMBL" id="JAIWYP010000002">
    <property type="protein sequence ID" value="KAH3866993.1"/>
    <property type="molecule type" value="Genomic_DNA"/>
</dbReference>
<dbReference type="AlphaFoldDB" id="A0A9D4LYG2"/>